<feature type="binding site" evidence="7">
    <location>
        <position position="108"/>
    </location>
    <ligand>
        <name>carbamoyl phosphate</name>
        <dbReference type="ChEBI" id="CHEBI:58228"/>
    </ligand>
</feature>
<dbReference type="InterPro" id="IPR006132">
    <property type="entry name" value="Asp/Orn_carbamoyltranf_P-bd"/>
</dbReference>
<dbReference type="GO" id="GO:0005737">
    <property type="term" value="C:cytoplasm"/>
    <property type="evidence" value="ECO:0007669"/>
    <property type="project" value="UniProtKB-SubCell"/>
</dbReference>
<feature type="binding site" evidence="7">
    <location>
        <begin position="270"/>
        <end position="271"/>
    </location>
    <ligand>
        <name>carbamoyl phosphate</name>
        <dbReference type="ChEBI" id="CHEBI:58228"/>
    </ligand>
</feature>
<comment type="pathway">
    <text evidence="1">Amino-acid biosynthesis; L-arginine biosynthesis; L-arginine from L-ornithine and carbamoyl phosphate: step 1/3.</text>
</comment>
<dbReference type="GO" id="GO:0019240">
    <property type="term" value="P:citrulline biosynthetic process"/>
    <property type="evidence" value="ECO:0007669"/>
    <property type="project" value="TreeGrafter"/>
</dbReference>
<dbReference type="Gene3D" id="3.40.50.1370">
    <property type="entry name" value="Aspartate/ornithine carbamoyltransferase"/>
    <property type="match status" value="2"/>
</dbReference>
<dbReference type="GO" id="GO:0004585">
    <property type="term" value="F:ornithine carbamoyltransferase activity"/>
    <property type="evidence" value="ECO:0007669"/>
    <property type="project" value="UniProtKB-UniRule"/>
</dbReference>
<name>A0A2M7T7G3_9ACTN</name>
<dbReference type="EMBL" id="PFNG01000198">
    <property type="protein sequence ID" value="PIZ36556.1"/>
    <property type="molecule type" value="Genomic_DNA"/>
</dbReference>
<feature type="binding site" evidence="7">
    <location>
        <begin position="234"/>
        <end position="235"/>
    </location>
    <ligand>
        <name>L-ornithine</name>
        <dbReference type="ChEBI" id="CHEBI:46911"/>
    </ligand>
</feature>
<dbReference type="HAMAP" id="MF_01109">
    <property type="entry name" value="OTCase"/>
    <property type="match status" value="1"/>
</dbReference>
<evidence type="ECO:0000256" key="7">
    <source>
        <dbReference type="HAMAP-Rule" id="MF_01109"/>
    </source>
</evidence>
<dbReference type="Pfam" id="PF02729">
    <property type="entry name" value="OTCace_N"/>
    <property type="match status" value="1"/>
</dbReference>
<dbReference type="NCBIfam" id="NF001986">
    <property type="entry name" value="PRK00779.1"/>
    <property type="match status" value="1"/>
</dbReference>
<keyword evidence="5 7" id="KW-0808">Transferase</keyword>
<proteinExistence type="inferred from homology"/>
<dbReference type="RefSeq" id="WP_353682457.1">
    <property type="nucleotide sequence ID" value="NZ_MNXI01000105.1"/>
</dbReference>
<evidence type="ECO:0000256" key="5">
    <source>
        <dbReference type="ARBA" id="ARBA00022679"/>
    </source>
</evidence>
<dbReference type="InterPro" id="IPR024904">
    <property type="entry name" value="OTCase_ArgI"/>
</dbReference>
<evidence type="ECO:0000256" key="2">
    <source>
        <dbReference type="ARBA" id="ARBA00007805"/>
    </source>
</evidence>
<dbReference type="PRINTS" id="PR00100">
    <property type="entry name" value="AOTCASE"/>
</dbReference>
<keyword evidence="7" id="KW-0963">Cytoplasm</keyword>
<dbReference type="GO" id="GO:0016597">
    <property type="term" value="F:amino acid binding"/>
    <property type="evidence" value="ECO:0007669"/>
    <property type="project" value="InterPro"/>
</dbReference>
<dbReference type="NCBIfam" id="TIGR00658">
    <property type="entry name" value="orni_carb_tr"/>
    <property type="match status" value="1"/>
</dbReference>
<comment type="caution">
    <text evidence="10">The sequence shown here is derived from an EMBL/GenBank/DDBJ whole genome shotgun (WGS) entry which is preliminary data.</text>
</comment>
<dbReference type="PANTHER" id="PTHR45753:SF3">
    <property type="entry name" value="ORNITHINE TRANSCARBAMYLASE, MITOCHONDRIAL"/>
    <property type="match status" value="1"/>
</dbReference>
<dbReference type="PRINTS" id="PR00102">
    <property type="entry name" value="OTCASE"/>
</dbReference>
<comment type="subcellular location">
    <subcellularLocation>
        <location evidence="7">Cytoplasm</location>
    </subcellularLocation>
</comment>
<protein>
    <recommendedName>
        <fullName evidence="4 7">Ornithine carbamoyltransferase</fullName>
        <shortName evidence="7">OTCase</shortName>
        <ecNumber evidence="3 7">2.1.3.3</ecNumber>
    </recommendedName>
</protein>
<feature type="binding site" evidence="7">
    <location>
        <position position="298"/>
    </location>
    <ligand>
        <name>carbamoyl phosphate</name>
        <dbReference type="ChEBI" id="CHEBI:58228"/>
    </ligand>
</feature>
<dbReference type="FunFam" id="3.40.50.1370:FF:000008">
    <property type="entry name" value="Ornithine carbamoyltransferase"/>
    <property type="match status" value="1"/>
</dbReference>
<dbReference type="InterPro" id="IPR006130">
    <property type="entry name" value="Asp/Orn_carbamoylTrfase"/>
</dbReference>
<dbReference type="Proteomes" id="UP000230956">
    <property type="component" value="Unassembled WGS sequence"/>
</dbReference>
<evidence type="ECO:0000256" key="6">
    <source>
        <dbReference type="ARBA" id="ARBA00048772"/>
    </source>
</evidence>
<evidence type="ECO:0000256" key="3">
    <source>
        <dbReference type="ARBA" id="ARBA00013007"/>
    </source>
</evidence>
<comment type="caution">
    <text evidence="7">Lacks conserved residue(s) required for the propagation of feature annotation.</text>
</comment>
<dbReference type="InterPro" id="IPR036901">
    <property type="entry name" value="Asp/Orn_carbamoylTrfase_sf"/>
</dbReference>
<evidence type="ECO:0000259" key="8">
    <source>
        <dbReference type="Pfam" id="PF00185"/>
    </source>
</evidence>
<feature type="binding site" evidence="7">
    <location>
        <position position="166"/>
    </location>
    <ligand>
        <name>L-ornithine</name>
        <dbReference type="ChEBI" id="CHEBI:46911"/>
    </ligand>
</feature>
<feature type="binding site" evidence="7">
    <location>
        <begin position="135"/>
        <end position="138"/>
    </location>
    <ligand>
        <name>carbamoyl phosphate</name>
        <dbReference type="ChEBI" id="CHEBI:58228"/>
    </ligand>
</feature>
<gene>
    <name evidence="10" type="primary">argF</name>
    <name evidence="10" type="ORF">COY37_08305</name>
</gene>
<comment type="similarity">
    <text evidence="2 7">Belongs to the aspartate/ornithine carbamoyltransferase superfamily. OTCase family.</text>
</comment>
<feature type="binding site" evidence="7">
    <location>
        <position position="230"/>
    </location>
    <ligand>
        <name>L-ornithine</name>
        <dbReference type="ChEBI" id="CHEBI:46911"/>
    </ligand>
</feature>
<comment type="catalytic activity">
    <reaction evidence="6 7">
        <text>carbamoyl phosphate + L-ornithine = L-citrulline + phosphate + H(+)</text>
        <dbReference type="Rhea" id="RHEA:19513"/>
        <dbReference type="ChEBI" id="CHEBI:15378"/>
        <dbReference type="ChEBI" id="CHEBI:43474"/>
        <dbReference type="ChEBI" id="CHEBI:46911"/>
        <dbReference type="ChEBI" id="CHEBI:57743"/>
        <dbReference type="ChEBI" id="CHEBI:58228"/>
        <dbReference type="EC" id="2.1.3.3"/>
    </reaction>
</comment>
<dbReference type="GO" id="GO:0042450">
    <property type="term" value="P:L-arginine biosynthetic process via ornithine"/>
    <property type="evidence" value="ECO:0007669"/>
    <property type="project" value="UniProtKB-UniRule"/>
</dbReference>
<evidence type="ECO:0000313" key="10">
    <source>
        <dbReference type="EMBL" id="PIZ36556.1"/>
    </source>
</evidence>
<feature type="domain" description="Aspartate/ornithine carbamoyltransferase carbamoyl-P binding" evidence="9">
    <location>
        <begin position="8"/>
        <end position="148"/>
    </location>
</feature>
<evidence type="ECO:0000256" key="4">
    <source>
        <dbReference type="ARBA" id="ARBA00016634"/>
    </source>
</evidence>
<dbReference type="InterPro" id="IPR002292">
    <property type="entry name" value="Orn/put_carbamltrans"/>
</dbReference>
<evidence type="ECO:0000259" key="9">
    <source>
        <dbReference type="Pfam" id="PF02729"/>
    </source>
</evidence>
<dbReference type="EC" id="2.1.3.3" evidence="3 7"/>
<dbReference type="PANTHER" id="PTHR45753">
    <property type="entry name" value="ORNITHINE CARBAMOYLTRANSFERASE, MITOCHONDRIAL"/>
    <property type="match status" value="1"/>
</dbReference>
<dbReference type="InterPro" id="IPR006131">
    <property type="entry name" value="Asp_carbamoyltransf_Asp/Orn-bd"/>
</dbReference>
<evidence type="ECO:0000313" key="11">
    <source>
        <dbReference type="Proteomes" id="UP000230956"/>
    </source>
</evidence>
<sequence>MMASLKGRNILSLKNYSQDEIYQLLAKAMELKRLQKRNEPHRILEGKTIAVIFHKPSSRTRISFETAASHLGAHPIFLRDDEVKLGEREPIKDMGRVLSGYVDAAVIRTFKQSDVEELAEYSTMPIINALTDGYHPMQSLADLMTILESKDRLAGLKLAYIGDGNNVANSLMIVAGKLGINMAVGCPKGYEPDPEVVQFATGSIRNMNHAITITNNPLEAAKDADVIYTDVWASMGQEAEREERLKIFKPYQVNSDLMEVAKPSAIFLHCLPAHRGEEVTDEVIESKQSLVFEQAENRLHTAKAALALLIR</sequence>
<accession>A0A2M7T7G3</accession>
<evidence type="ECO:0000256" key="1">
    <source>
        <dbReference type="ARBA" id="ARBA00004975"/>
    </source>
</evidence>
<organism evidence="10 11">
    <name type="scientific">Candidatus Aquicultor secundus</name>
    <dbReference type="NCBI Taxonomy" id="1973895"/>
    <lineage>
        <taxon>Bacteria</taxon>
        <taxon>Bacillati</taxon>
        <taxon>Actinomycetota</taxon>
        <taxon>Candidatus Aquicultoria</taxon>
        <taxon>Candidatus Aquicultorales</taxon>
        <taxon>Candidatus Aquicultoraceae</taxon>
        <taxon>Candidatus Aquicultor</taxon>
    </lineage>
</organism>
<feature type="domain" description="Aspartate/ornithine carbamoyltransferase Asp/Orn-binding" evidence="8">
    <location>
        <begin position="155"/>
        <end position="308"/>
    </location>
</feature>
<dbReference type="Pfam" id="PF00185">
    <property type="entry name" value="OTCace"/>
    <property type="match status" value="1"/>
</dbReference>
<dbReference type="AlphaFoldDB" id="A0A2M7T7G3"/>
<dbReference type="SUPFAM" id="SSF53671">
    <property type="entry name" value="Aspartate/ornithine carbamoyltransferase"/>
    <property type="match status" value="1"/>
</dbReference>
<feature type="binding site" evidence="7">
    <location>
        <begin position="57"/>
        <end position="60"/>
    </location>
    <ligand>
        <name>carbamoyl phosphate</name>
        <dbReference type="ChEBI" id="CHEBI:58228"/>
    </ligand>
</feature>
<reference evidence="11" key="1">
    <citation type="submission" date="2017-09" db="EMBL/GenBank/DDBJ databases">
        <title>Depth-based differentiation of microbial function through sediment-hosted aquifers and enrichment of novel symbionts in the deep terrestrial subsurface.</title>
        <authorList>
            <person name="Probst A.J."/>
            <person name="Ladd B."/>
            <person name="Jarett J.K."/>
            <person name="Geller-Mcgrath D.E."/>
            <person name="Sieber C.M.K."/>
            <person name="Emerson J.B."/>
            <person name="Anantharaman K."/>
            <person name="Thomas B.C."/>
            <person name="Malmstrom R."/>
            <person name="Stieglmeier M."/>
            <person name="Klingl A."/>
            <person name="Woyke T."/>
            <person name="Ryan C.M."/>
            <person name="Banfield J.F."/>
        </authorList>
    </citation>
    <scope>NUCLEOTIDE SEQUENCE [LARGE SCALE GENOMIC DNA]</scope>
</reference>